<dbReference type="GO" id="GO:0000271">
    <property type="term" value="P:polysaccharide biosynthetic process"/>
    <property type="evidence" value="ECO:0007669"/>
    <property type="project" value="InterPro"/>
</dbReference>
<protein>
    <submittedName>
        <fullName evidence="8">Putative flippase GtrA (Transmembrane translocase of bactoprenol-linked glucose)</fullName>
    </submittedName>
</protein>
<proteinExistence type="inferred from homology"/>
<dbReference type="PANTHER" id="PTHR38459:SF5">
    <property type="entry name" value="CELL WALL TEICHOIC ACID GLYCOSYLATION PROTEIN GTCA"/>
    <property type="match status" value="1"/>
</dbReference>
<organism evidence="8 9">
    <name type="scientific">Halobacillus alkaliphilus</name>
    <dbReference type="NCBI Taxonomy" id="396056"/>
    <lineage>
        <taxon>Bacteria</taxon>
        <taxon>Bacillati</taxon>
        <taxon>Bacillota</taxon>
        <taxon>Bacilli</taxon>
        <taxon>Bacillales</taxon>
        <taxon>Bacillaceae</taxon>
        <taxon>Halobacillus</taxon>
    </lineage>
</organism>
<comment type="subcellular location">
    <subcellularLocation>
        <location evidence="1">Membrane</location>
        <topology evidence="1">Multi-pass membrane protein</topology>
    </subcellularLocation>
</comment>
<evidence type="ECO:0000313" key="8">
    <source>
        <dbReference type="EMBL" id="SFG04194.1"/>
    </source>
</evidence>
<keyword evidence="4 6" id="KW-1133">Transmembrane helix</keyword>
<dbReference type="GO" id="GO:0005886">
    <property type="term" value="C:plasma membrane"/>
    <property type="evidence" value="ECO:0007669"/>
    <property type="project" value="TreeGrafter"/>
</dbReference>
<feature type="domain" description="GtrA/DPMS transmembrane" evidence="7">
    <location>
        <begin position="13"/>
        <end position="126"/>
    </location>
</feature>
<name>A0A1I2NJY3_9BACI</name>
<evidence type="ECO:0000256" key="3">
    <source>
        <dbReference type="ARBA" id="ARBA00022692"/>
    </source>
</evidence>
<keyword evidence="3 6" id="KW-0812">Transmembrane</keyword>
<evidence type="ECO:0000256" key="1">
    <source>
        <dbReference type="ARBA" id="ARBA00004141"/>
    </source>
</evidence>
<evidence type="ECO:0000256" key="5">
    <source>
        <dbReference type="ARBA" id="ARBA00023136"/>
    </source>
</evidence>
<gene>
    <name evidence="8" type="ORF">SAMN05216353_12022</name>
</gene>
<evidence type="ECO:0000256" key="4">
    <source>
        <dbReference type="ARBA" id="ARBA00022989"/>
    </source>
</evidence>
<dbReference type="InterPro" id="IPR007267">
    <property type="entry name" value="GtrA_DPMS_TM"/>
</dbReference>
<evidence type="ECO:0000313" key="9">
    <source>
        <dbReference type="Proteomes" id="UP000198897"/>
    </source>
</evidence>
<accession>A0A1I2NJY3</accession>
<feature type="transmembrane region" description="Helical" evidence="6">
    <location>
        <begin position="73"/>
        <end position="95"/>
    </location>
</feature>
<comment type="similarity">
    <text evidence="2">Belongs to the GtrA family.</text>
</comment>
<keyword evidence="9" id="KW-1185">Reference proteome</keyword>
<sequence>MNNKDSKIEIISYLFFGGLTTLVNIITFFILNSLLGTDYKLATSIAWILSVIFAFITNKRFVFKSENSSSQEILPFLTFRIMSYLMDIGLMIILIEVIHFHPLISKILVNVLVVLFNYIASKYFVFNRKTYSSMEGGK</sequence>
<dbReference type="InterPro" id="IPR051401">
    <property type="entry name" value="GtrA_CellWall_Glycosyl"/>
</dbReference>
<dbReference type="Pfam" id="PF04138">
    <property type="entry name" value="GtrA_DPMS_TM"/>
    <property type="match status" value="1"/>
</dbReference>
<evidence type="ECO:0000256" key="2">
    <source>
        <dbReference type="ARBA" id="ARBA00009399"/>
    </source>
</evidence>
<keyword evidence="5 6" id="KW-0472">Membrane</keyword>
<feature type="transmembrane region" description="Helical" evidence="6">
    <location>
        <begin position="107"/>
        <end position="125"/>
    </location>
</feature>
<dbReference type="EMBL" id="FOOG01000020">
    <property type="protein sequence ID" value="SFG04194.1"/>
    <property type="molecule type" value="Genomic_DNA"/>
</dbReference>
<reference evidence="9" key="1">
    <citation type="submission" date="2016-10" db="EMBL/GenBank/DDBJ databases">
        <authorList>
            <person name="Varghese N."/>
            <person name="Submissions S."/>
        </authorList>
    </citation>
    <scope>NUCLEOTIDE SEQUENCE [LARGE SCALE GENOMIC DNA]</scope>
    <source>
        <strain evidence="9">FP5</strain>
    </source>
</reference>
<dbReference type="PANTHER" id="PTHR38459">
    <property type="entry name" value="PROPHAGE BACTOPRENOL-LINKED GLUCOSE TRANSLOCASE HOMOLOG"/>
    <property type="match status" value="1"/>
</dbReference>
<dbReference type="OrthoDB" id="361483at2"/>
<feature type="transmembrane region" description="Helical" evidence="6">
    <location>
        <begin position="12"/>
        <end position="35"/>
    </location>
</feature>
<dbReference type="Proteomes" id="UP000198897">
    <property type="component" value="Unassembled WGS sequence"/>
</dbReference>
<feature type="transmembrane region" description="Helical" evidence="6">
    <location>
        <begin position="41"/>
        <end position="61"/>
    </location>
</feature>
<evidence type="ECO:0000259" key="7">
    <source>
        <dbReference type="Pfam" id="PF04138"/>
    </source>
</evidence>
<dbReference type="AlphaFoldDB" id="A0A1I2NJY3"/>
<evidence type="ECO:0000256" key="6">
    <source>
        <dbReference type="SAM" id="Phobius"/>
    </source>
</evidence>
<dbReference type="RefSeq" id="WP_089752217.1">
    <property type="nucleotide sequence ID" value="NZ_FOOG01000020.1"/>
</dbReference>